<name>A0A1Q3BUU2_CEPFO</name>
<keyword evidence="2" id="KW-0812">Transmembrane</keyword>
<feature type="compositionally biased region" description="Basic residues" evidence="1">
    <location>
        <begin position="93"/>
        <end position="107"/>
    </location>
</feature>
<dbReference type="Proteomes" id="UP000187406">
    <property type="component" value="Unassembled WGS sequence"/>
</dbReference>
<evidence type="ECO:0008006" key="5">
    <source>
        <dbReference type="Google" id="ProtNLM"/>
    </source>
</evidence>
<feature type="transmembrane region" description="Helical" evidence="2">
    <location>
        <begin position="158"/>
        <end position="178"/>
    </location>
</feature>
<feature type="compositionally biased region" description="Basic and acidic residues" evidence="1">
    <location>
        <begin position="234"/>
        <end position="243"/>
    </location>
</feature>
<keyword evidence="2" id="KW-1133">Transmembrane helix</keyword>
<gene>
    <name evidence="3" type="ORF">CFOL_v3_15179</name>
</gene>
<feature type="compositionally biased region" description="Basic and acidic residues" evidence="1">
    <location>
        <begin position="80"/>
        <end position="92"/>
    </location>
</feature>
<protein>
    <recommendedName>
        <fullName evidence="5">Transmembrane protein</fullName>
    </recommendedName>
</protein>
<organism evidence="3 4">
    <name type="scientific">Cephalotus follicularis</name>
    <name type="common">Albany pitcher plant</name>
    <dbReference type="NCBI Taxonomy" id="3775"/>
    <lineage>
        <taxon>Eukaryota</taxon>
        <taxon>Viridiplantae</taxon>
        <taxon>Streptophyta</taxon>
        <taxon>Embryophyta</taxon>
        <taxon>Tracheophyta</taxon>
        <taxon>Spermatophyta</taxon>
        <taxon>Magnoliopsida</taxon>
        <taxon>eudicotyledons</taxon>
        <taxon>Gunneridae</taxon>
        <taxon>Pentapetalae</taxon>
        <taxon>rosids</taxon>
        <taxon>fabids</taxon>
        <taxon>Oxalidales</taxon>
        <taxon>Cephalotaceae</taxon>
        <taxon>Cephalotus</taxon>
    </lineage>
</organism>
<proteinExistence type="predicted"/>
<dbReference type="STRING" id="3775.A0A1Q3BUU2"/>
<feature type="region of interest" description="Disordered" evidence="1">
    <location>
        <begin position="77"/>
        <end position="122"/>
    </location>
</feature>
<evidence type="ECO:0000256" key="1">
    <source>
        <dbReference type="SAM" id="MobiDB-lite"/>
    </source>
</evidence>
<evidence type="ECO:0000313" key="4">
    <source>
        <dbReference type="Proteomes" id="UP000187406"/>
    </source>
</evidence>
<evidence type="ECO:0000256" key="2">
    <source>
        <dbReference type="SAM" id="Phobius"/>
    </source>
</evidence>
<accession>A0A1Q3BUU2</accession>
<keyword evidence="2" id="KW-0472">Membrane</keyword>
<dbReference type="OrthoDB" id="909678at2759"/>
<keyword evidence="4" id="KW-1185">Reference proteome</keyword>
<reference evidence="4" key="1">
    <citation type="submission" date="2016-04" db="EMBL/GenBank/DDBJ databases">
        <title>Cephalotus genome sequencing.</title>
        <authorList>
            <person name="Fukushima K."/>
            <person name="Hasebe M."/>
            <person name="Fang X."/>
        </authorList>
    </citation>
    <scope>NUCLEOTIDE SEQUENCE [LARGE SCALE GENOMIC DNA]</scope>
    <source>
        <strain evidence="4">cv. St1</strain>
    </source>
</reference>
<dbReference type="AlphaFoldDB" id="A0A1Q3BUU2"/>
<feature type="region of interest" description="Disordered" evidence="1">
    <location>
        <begin position="1"/>
        <end position="34"/>
    </location>
</feature>
<comment type="caution">
    <text evidence="3">The sequence shown here is derived from an EMBL/GenBank/DDBJ whole genome shotgun (WGS) entry which is preliminary data.</text>
</comment>
<dbReference type="EMBL" id="BDDD01000931">
    <property type="protein sequence ID" value="GAV71689.1"/>
    <property type="molecule type" value="Genomic_DNA"/>
</dbReference>
<feature type="region of interest" description="Disordered" evidence="1">
    <location>
        <begin position="213"/>
        <end position="243"/>
    </location>
</feature>
<feature type="compositionally biased region" description="Polar residues" evidence="1">
    <location>
        <begin position="213"/>
        <end position="225"/>
    </location>
</feature>
<dbReference type="PANTHER" id="PTHR34188">
    <property type="entry name" value="OS01G0299500 PROTEIN"/>
    <property type="match status" value="1"/>
</dbReference>
<dbReference type="InParanoid" id="A0A1Q3BUU2"/>
<dbReference type="PANTHER" id="PTHR34188:SF20">
    <property type="entry name" value="PROTEIN, PUTATIVE-RELATED"/>
    <property type="match status" value="1"/>
</dbReference>
<sequence length="243" mass="26000">MDQIGPKDRDLDFDLESGGSLSGEDSSKRPASCVKKQAKTLLAKVCGAFVDESLKSEDRENLLPNYVGVSAENVEVVTNKGEENSNNKEKKVVKQKGQKTSNKKAPKPPRPPRGPSLDATDQKLIREISELAMLKRARIERMKALKKMKGAKASSSNSNMFAMVLTVIFCVVIIFQGMSSRGTPVSFQGSSISAGATDGSLISVQLVGNPSASESNGLASGSPNLVEQVAGSDPPERLRRFMG</sequence>
<evidence type="ECO:0000313" key="3">
    <source>
        <dbReference type="EMBL" id="GAV71689.1"/>
    </source>
</evidence>
<feature type="compositionally biased region" description="Basic and acidic residues" evidence="1">
    <location>
        <begin position="1"/>
        <end position="12"/>
    </location>
</feature>